<feature type="transmembrane region" description="Helical" evidence="1">
    <location>
        <begin position="57"/>
        <end position="78"/>
    </location>
</feature>
<keyword evidence="1" id="KW-0812">Transmembrane</keyword>
<keyword evidence="1" id="KW-1133">Transmembrane helix</keyword>
<feature type="transmembrane region" description="Helical" evidence="1">
    <location>
        <begin position="165"/>
        <end position="188"/>
    </location>
</feature>
<dbReference type="Proteomes" id="UP000053593">
    <property type="component" value="Unassembled WGS sequence"/>
</dbReference>
<evidence type="ECO:0000313" key="2">
    <source>
        <dbReference type="EMBL" id="KIK64191.1"/>
    </source>
</evidence>
<feature type="transmembrane region" description="Helical" evidence="1">
    <location>
        <begin position="12"/>
        <end position="37"/>
    </location>
</feature>
<keyword evidence="3" id="KW-1185">Reference proteome</keyword>
<organism evidence="2 3">
    <name type="scientific">Collybiopsis luxurians FD-317 M1</name>
    <dbReference type="NCBI Taxonomy" id="944289"/>
    <lineage>
        <taxon>Eukaryota</taxon>
        <taxon>Fungi</taxon>
        <taxon>Dikarya</taxon>
        <taxon>Basidiomycota</taxon>
        <taxon>Agaricomycotina</taxon>
        <taxon>Agaricomycetes</taxon>
        <taxon>Agaricomycetidae</taxon>
        <taxon>Agaricales</taxon>
        <taxon>Marasmiineae</taxon>
        <taxon>Omphalotaceae</taxon>
        <taxon>Collybiopsis</taxon>
        <taxon>Collybiopsis luxurians</taxon>
    </lineage>
</organism>
<reference evidence="2 3" key="1">
    <citation type="submission" date="2014-04" db="EMBL/GenBank/DDBJ databases">
        <title>Evolutionary Origins and Diversification of the Mycorrhizal Mutualists.</title>
        <authorList>
            <consortium name="DOE Joint Genome Institute"/>
            <consortium name="Mycorrhizal Genomics Consortium"/>
            <person name="Kohler A."/>
            <person name="Kuo A."/>
            <person name="Nagy L.G."/>
            <person name="Floudas D."/>
            <person name="Copeland A."/>
            <person name="Barry K.W."/>
            <person name="Cichocki N."/>
            <person name="Veneault-Fourrey C."/>
            <person name="LaButti K."/>
            <person name="Lindquist E.A."/>
            <person name="Lipzen A."/>
            <person name="Lundell T."/>
            <person name="Morin E."/>
            <person name="Murat C."/>
            <person name="Riley R."/>
            <person name="Ohm R."/>
            <person name="Sun H."/>
            <person name="Tunlid A."/>
            <person name="Henrissat B."/>
            <person name="Grigoriev I.V."/>
            <person name="Hibbett D.S."/>
            <person name="Martin F."/>
        </authorList>
    </citation>
    <scope>NUCLEOTIDE SEQUENCE [LARGE SCALE GENOMIC DNA]</scope>
    <source>
        <strain evidence="2 3">FD-317 M1</strain>
    </source>
</reference>
<dbReference type="AlphaFoldDB" id="A0A0D0C7L4"/>
<accession>A0A0D0C7L4</accession>
<evidence type="ECO:0000256" key="1">
    <source>
        <dbReference type="SAM" id="Phobius"/>
    </source>
</evidence>
<sequence>MIHVQPTLDNTLGALFIGIVFATILNGVSYSQTWVYFGSARSGHSDRSDSRWLKSMVIILVFLDLVHQLSISHWLYYYCVSNFGNLAAFSNKLPGSSYGISFSTDLITIMTQGFYVWRVWKLSKSLSLTGVILVTSLAQFGFSLYFSVRAIHLSAGELTTVLGPFAIVINSLGAACDIFITSAIVFCLHKFQRSFSSGTLKRTNHLLRSVMIFSVTTGIVSR</sequence>
<gene>
    <name evidence="2" type="ORF">GYMLUDRAFT_40481</name>
</gene>
<dbReference type="PANTHER" id="PTHR40465:SF1">
    <property type="entry name" value="DUF6534 DOMAIN-CONTAINING PROTEIN"/>
    <property type="match status" value="1"/>
</dbReference>
<protein>
    <submittedName>
        <fullName evidence="2">Uncharacterized protein</fullName>
    </submittedName>
</protein>
<keyword evidence="1" id="KW-0472">Membrane</keyword>
<proteinExistence type="predicted"/>
<dbReference type="PANTHER" id="PTHR40465">
    <property type="entry name" value="CHROMOSOME 1, WHOLE GENOME SHOTGUN SEQUENCE"/>
    <property type="match status" value="1"/>
</dbReference>
<dbReference type="OrthoDB" id="2535105at2759"/>
<evidence type="ECO:0000313" key="3">
    <source>
        <dbReference type="Proteomes" id="UP000053593"/>
    </source>
</evidence>
<feature type="transmembrane region" description="Helical" evidence="1">
    <location>
        <begin position="98"/>
        <end position="117"/>
    </location>
</feature>
<name>A0A0D0C7L4_9AGAR</name>
<dbReference type="EMBL" id="KN834762">
    <property type="protein sequence ID" value="KIK64191.1"/>
    <property type="molecule type" value="Genomic_DNA"/>
</dbReference>
<dbReference type="HOGENOM" id="CLU_046025_16_0_1"/>
<feature type="transmembrane region" description="Helical" evidence="1">
    <location>
        <begin position="126"/>
        <end position="145"/>
    </location>
</feature>